<protein>
    <recommendedName>
        <fullName evidence="4">Type IX secretion system PorP/SprF family membrane protein</fullName>
    </recommendedName>
</protein>
<dbReference type="KEGG" id="clk:CGC53_09010"/>
<keyword evidence="3" id="KW-1185">Reference proteome</keyword>
<evidence type="ECO:0000256" key="1">
    <source>
        <dbReference type="SAM" id="SignalP"/>
    </source>
</evidence>
<evidence type="ECO:0000313" key="2">
    <source>
        <dbReference type="EMBL" id="ATA82474.1"/>
    </source>
</evidence>
<dbReference type="AlphaFoldDB" id="A0A250FBI2"/>
<dbReference type="Pfam" id="PF11751">
    <property type="entry name" value="PorP_SprF"/>
    <property type="match status" value="1"/>
</dbReference>
<name>A0A250FBI2_9FLAO</name>
<organism evidence="2 3">
    <name type="scientific">Capnocytophaga leadbetteri</name>
    <dbReference type="NCBI Taxonomy" id="327575"/>
    <lineage>
        <taxon>Bacteria</taxon>
        <taxon>Pseudomonadati</taxon>
        <taxon>Bacteroidota</taxon>
        <taxon>Flavobacteriia</taxon>
        <taxon>Flavobacteriales</taxon>
        <taxon>Flavobacteriaceae</taxon>
        <taxon>Capnocytophaga</taxon>
    </lineage>
</organism>
<proteinExistence type="predicted"/>
<dbReference type="Proteomes" id="UP000217276">
    <property type="component" value="Chromosome"/>
</dbReference>
<sequence>MKKLLLSLTLLSLGLAKAQSIDPSYIFYHQHQNLVNPAAVGLEVGHTVSVDIRNQFRDMIEAPLTQTFFTTHRLSERVGIGVSIANNKVFIQKQAALYLDLSYGIPITYNSNLIAGVKFGGDFFNIDGGEIRNYNYLYNNFYPNGSRMHPTYYYDSYLSSISGKFQTNFGTGLYYDHPNFYIGFSMPNMLASDRVRLDNDVMTSIAENMYYYILAGYHWRIDSDVTIKPRLQWRLAKGNTPSADLTVAGNFAHRAELGITYRTEKAASAYVLFDIPNYYVAIGYGFESYFQSHLNLQSRNSHEFLVQFKW</sequence>
<dbReference type="InterPro" id="IPR019861">
    <property type="entry name" value="PorP/SprF_Bacteroidetes"/>
</dbReference>
<reference evidence="3" key="1">
    <citation type="submission" date="2017-06" db="EMBL/GenBank/DDBJ databases">
        <title>Capnocytophaga spp. assemblies.</title>
        <authorList>
            <person name="Gulvik C.A."/>
        </authorList>
    </citation>
    <scope>NUCLEOTIDE SEQUENCE [LARGE SCALE GENOMIC DNA]</scope>
    <source>
        <strain evidence="3">H6253</strain>
    </source>
</reference>
<gene>
    <name evidence="2" type="ORF">CGC53_09010</name>
</gene>
<accession>A0A250FBI2</accession>
<dbReference type="NCBIfam" id="TIGR03519">
    <property type="entry name" value="T9SS_PorP_fam"/>
    <property type="match status" value="1"/>
</dbReference>
<keyword evidence="1" id="KW-0732">Signal</keyword>
<dbReference type="RefSeq" id="WP_095914478.1">
    <property type="nucleotide sequence ID" value="NZ_CAUUPF010000028.1"/>
</dbReference>
<evidence type="ECO:0000313" key="3">
    <source>
        <dbReference type="Proteomes" id="UP000217276"/>
    </source>
</evidence>
<evidence type="ECO:0008006" key="4">
    <source>
        <dbReference type="Google" id="ProtNLM"/>
    </source>
</evidence>
<dbReference type="EMBL" id="CP022384">
    <property type="protein sequence ID" value="ATA82474.1"/>
    <property type="molecule type" value="Genomic_DNA"/>
</dbReference>
<feature type="chain" id="PRO_5012942142" description="Type IX secretion system PorP/SprF family membrane protein" evidence="1">
    <location>
        <begin position="19"/>
        <end position="310"/>
    </location>
</feature>
<feature type="signal peptide" evidence="1">
    <location>
        <begin position="1"/>
        <end position="18"/>
    </location>
</feature>